<protein>
    <submittedName>
        <fullName evidence="1">Uncharacterized protein</fullName>
    </submittedName>
</protein>
<dbReference type="Proteomes" id="UP000828941">
    <property type="component" value="Chromosome 1"/>
</dbReference>
<proteinExistence type="predicted"/>
<evidence type="ECO:0000313" key="2">
    <source>
        <dbReference type="Proteomes" id="UP000828941"/>
    </source>
</evidence>
<sequence>MVKRPQSTLGKRQNCKVLQWQRQHLRQAKRGKDREGKLSSGRHQTEPVERQHRLIGHRHRSSLALCFPSFFFFGFSSSYSFAAFFCICGSLGGERKKSGLESCGIAIEDNLGLKLEF</sequence>
<organism evidence="1 2">
    <name type="scientific">Bauhinia variegata</name>
    <name type="common">Purple orchid tree</name>
    <name type="synonym">Phanera variegata</name>
    <dbReference type="NCBI Taxonomy" id="167791"/>
    <lineage>
        <taxon>Eukaryota</taxon>
        <taxon>Viridiplantae</taxon>
        <taxon>Streptophyta</taxon>
        <taxon>Embryophyta</taxon>
        <taxon>Tracheophyta</taxon>
        <taxon>Spermatophyta</taxon>
        <taxon>Magnoliopsida</taxon>
        <taxon>eudicotyledons</taxon>
        <taxon>Gunneridae</taxon>
        <taxon>Pentapetalae</taxon>
        <taxon>rosids</taxon>
        <taxon>fabids</taxon>
        <taxon>Fabales</taxon>
        <taxon>Fabaceae</taxon>
        <taxon>Cercidoideae</taxon>
        <taxon>Cercideae</taxon>
        <taxon>Bauhiniinae</taxon>
        <taxon>Bauhinia</taxon>
    </lineage>
</organism>
<comment type="caution">
    <text evidence="1">The sequence shown here is derived from an EMBL/GenBank/DDBJ whole genome shotgun (WGS) entry which is preliminary data.</text>
</comment>
<name>A0ACB9Q6N0_BAUVA</name>
<gene>
    <name evidence="1" type="ORF">L6164_000505</name>
</gene>
<dbReference type="EMBL" id="CM039426">
    <property type="protein sequence ID" value="KAI4356483.1"/>
    <property type="molecule type" value="Genomic_DNA"/>
</dbReference>
<reference evidence="1 2" key="1">
    <citation type="journal article" date="2022" name="DNA Res.">
        <title>Chromosomal-level genome assembly of the orchid tree Bauhinia variegata (Leguminosae; Cercidoideae) supports the allotetraploid origin hypothesis of Bauhinia.</title>
        <authorList>
            <person name="Zhong Y."/>
            <person name="Chen Y."/>
            <person name="Zheng D."/>
            <person name="Pang J."/>
            <person name="Liu Y."/>
            <person name="Luo S."/>
            <person name="Meng S."/>
            <person name="Qian L."/>
            <person name="Wei D."/>
            <person name="Dai S."/>
            <person name="Zhou R."/>
        </authorList>
    </citation>
    <scope>NUCLEOTIDE SEQUENCE [LARGE SCALE GENOMIC DNA]</scope>
    <source>
        <strain evidence="1">BV-YZ2020</strain>
    </source>
</reference>
<accession>A0ACB9Q6N0</accession>
<keyword evidence="2" id="KW-1185">Reference proteome</keyword>
<evidence type="ECO:0000313" key="1">
    <source>
        <dbReference type="EMBL" id="KAI4356483.1"/>
    </source>
</evidence>